<organism evidence="1 2">
    <name type="scientific">Caldovatus sediminis</name>
    <dbReference type="NCBI Taxonomy" id="2041189"/>
    <lineage>
        <taxon>Bacteria</taxon>
        <taxon>Pseudomonadati</taxon>
        <taxon>Pseudomonadota</taxon>
        <taxon>Alphaproteobacteria</taxon>
        <taxon>Acetobacterales</taxon>
        <taxon>Roseomonadaceae</taxon>
        <taxon>Caldovatus</taxon>
    </lineage>
</organism>
<dbReference type="RefSeq" id="WP_188904110.1">
    <property type="nucleotide sequence ID" value="NZ_BMKS01000025.1"/>
</dbReference>
<evidence type="ECO:0000313" key="2">
    <source>
        <dbReference type="Proteomes" id="UP000597507"/>
    </source>
</evidence>
<accession>A0A8J3EF71</accession>
<proteinExistence type="predicted"/>
<dbReference type="EMBL" id="BMKS01000025">
    <property type="protein sequence ID" value="GGG51382.1"/>
    <property type="molecule type" value="Genomic_DNA"/>
</dbReference>
<gene>
    <name evidence="1" type="ORF">GCM10010964_43270</name>
</gene>
<name>A0A8J3EF71_9PROT</name>
<evidence type="ECO:0000313" key="1">
    <source>
        <dbReference type="EMBL" id="GGG51382.1"/>
    </source>
</evidence>
<sequence>MSDPIRAAREAAAKACIERRADYYGGCVGDPLGHDDGGACDDTHCPCMDGARIDASAAISAFLRTPGLSDALHALMQRPENVGRPWTEVLAEAVERGDA</sequence>
<reference evidence="1 2" key="1">
    <citation type="journal article" date="2014" name="Int. J. Syst. Evol. Microbiol.">
        <title>Complete genome sequence of Corynebacterium casei LMG S-19264T (=DSM 44701T), isolated from a smear-ripened cheese.</title>
        <authorList>
            <consortium name="US DOE Joint Genome Institute (JGI-PGF)"/>
            <person name="Walter F."/>
            <person name="Albersmeier A."/>
            <person name="Kalinowski J."/>
            <person name="Ruckert C."/>
        </authorList>
    </citation>
    <scope>NUCLEOTIDE SEQUENCE [LARGE SCALE GENOMIC DNA]</scope>
    <source>
        <strain evidence="1 2">CGMCC 1.16330</strain>
    </source>
</reference>
<dbReference type="Proteomes" id="UP000597507">
    <property type="component" value="Unassembled WGS sequence"/>
</dbReference>
<protein>
    <submittedName>
        <fullName evidence="1">Uncharacterized protein</fullName>
    </submittedName>
</protein>
<dbReference type="AlphaFoldDB" id="A0A8J3EF71"/>
<comment type="caution">
    <text evidence="1">The sequence shown here is derived from an EMBL/GenBank/DDBJ whole genome shotgun (WGS) entry which is preliminary data.</text>
</comment>
<keyword evidence="2" id="KW-1185">Reference proteome</keyword>